<dbReference type="AlphaFoldDB" id="A0A1Q9D6Q5"/>
<dbReference type="InterPro" id="IPR023631">
    <property type="entry name" value="Amidase_dom"/>
</dbReference>
<dbReference type="Gene3D" id="3.90.1300.10">
    <property type="entry name" value="Amidase signature (AS) domain"/>
    <property type="match status" value="1"/>
</dbReference>
<gene>
    <name evidence="2" type="primary">FAAH</name>
    <name evidence="2" type="ORF">AK812_SmicGene27519</name>
</gene>
<comment type="caution">
    <text evidence="2">The sequence shown here is derived from an EMBL/GenBank/DDBJ whole genome shotgun (WGS) entry which is preliminary data.</text>
</comment>
<dbReference type="OMA" id="PGWHIDG"/>
<dbReference type="PROSITE" id="PS00571">
    <property type="entry name" value="AMIDASES"/>
    <property type="match status" value="1"/>
</dbReference>
<reference evidence="2 3" key="1">
    <citation type="submission" date="2016-02" db="EMBL/GenBank/DDBJ databases">
        <title>Genome analysis of coral dinoflagellate symbionts highlights evolutionary adaptations to a symbiotic lifestyle.</title>
        <authorList>
            <person name="Aranda M."/>
            <person name="Li Y."/>
            <person name="Liew Y.J."/>
            <person name="Baumgarten S."/>
            <person name="Simakov O."/>
            <person name="Wilson M."/>
            <person name="Piel J."/>
            <person name="Ashoor H."/>
            <person name="Bougouffa S."/>
            <person name="Bajic V.B."/>
            <person name="Ryu T."/>
            <person name="Ravasi T."/>
            <person name="Bayer T."/>
            <person name="Micklem G."/>
            <person name="Kim H."/>
            <person name="Bhak J."/>
            <person name="Lajeunesse T.C."/>
            <person name="Voolstra C.R."/>
        </authorList>
    </citation>
    <scope>NUCLEOTIDE SEQUENCE [LARGE SCALE GENOMIC DNA]</scope>
    <source>
        <strain evidence="2 3">CCMP2467</strain>
    </source>
</reference>
<comment type="similarity">
    <text evidence="1">Belongs to the amidase family.</text>
</comment>
<dbReference type="EMBL" id="LSRX01000692">
    <property type="protein sequence ID" value="OLP90858.1"/>
    <property type="molecule type" value="Genomic_DNA"/>
</dbReference>
<evidence type="ECO:0000256" key="1">
    <source>
        <dbReference type="ARBA" id="ARBA00009199"/>
    </source>
</evidence>
<dbReference type="Pfam" id="PF01425">
    <property type="entry name" value="Amidase"/>
    <property type="match status" value="1"/>
</dbReference>
<keyword evidence="2" id="KW-0378">Hydrolase</keyword>
<sequence length="627" mass="67461">MAVFNLGTLAVCGASIAVLLPLISKLSAPAPPRRAKRLGDPTYDLEKIDAPAATGAKLRIVAWALADSPVAPLLRRFLINQNGADELQDLALQVVDEGKSTVAYTPMHRLTTEEWKRHEAAASGAGSVKTLLQEGFDGQPPGPGVYVTVEDYAKAYKSGAWTPTSAMERLLQAIRKLPAEYRVFVTVLEEDVRKQAQDSEQRILKGEARSIFEGVPIAVKDMVSVRGHPFSEGTVWPAGDRHNKRAEEDDNTVRLFREAGAIILGTTVMTEFGVTPLGYSVHFKGPVNAYNGSYYCGGSSSGSAVAVAMGLVPVAVGMDGGGSIRIPAAMEGAVGLAPTYGRVPDSSPDTLFGTMVKTGPIAATTRDAALAHAVMSQSVSSHIFTRLYGEPFGVPPVHLEGFMDLNLKGIRLGVFWDHFNDAEPLVVEACKAALETLKTLGAEVVPVALPHLKALSLAHGLDISTEFSTFFGNLLYNGHNLEPGTRIQLGLGYTISGVEFNSANILRGWALKYMHEEVFKKLNVQAIVSPSMGILPPKMPEDVTAAGESNTPLIMQMMKYIFLGNLLGLPGISVPVGYDDNTKLPVSMHLMGAHWEEAVLLRLANALETRHLQRKKPSAFFDLRAEL</sequence>
<name>A0A1Q9D6Q5_SYMMI</name>
<organism evidence="2 3">
    <name type="scientific">Symbiodinium microadriaticum</name>
    <name type="common">Dinoflagellate</name>
    <name type="synonym">Zooxanthella microadriatica</name>
    <dbReference type="NCBI Taxonomy" id="2951"/>
    <lineage>
        <taxon>Eukaryota</taxon>
        <taxon>Sar</taxon>
        <taxon>Alveolata</taxon>
        <taxon>Dinophyceae</taxon>
        <taxon>Suessiales</taxon>
        <taxon>Symbiodiniaceae</taxon>
        <taxon>Symbiodinium</taxon>
    </lineage>
</organism>
<evidence type="ECO:0000313" key="3">
    <source>
        <dbReference type="Proteomes" id="UP000186817"/>
    </source>
</evidence>
<dbReference type="InterPro" id="IPR036928">
    <property type="entry name" value="AS_sf"/>
</dbReference>
<dbReference type="PANTHER" id="PTHR11895:SF67">
    <property type="entry name" value="AMIDASE DOMAIN-CONTAINING PROTEIN"/>
    <property type="match status" value="1"/>
</dbReference>
<dbReference type="InterPro" id="IPR020556">
    <property type="entry name" value="Amidase_CS"/>
</dbReference>
<evidence type="ECO:0000313" key="2">
    <source>
        <dbReference type="EMBL" id="OLP90858.1"/>
    </source>
</evidence>
<accession>A0A1Q9D6Q5</accession>
<proteinExistence type="inferred from homology"/>
<dbReference type="InterPro" id="IPR000120">
    <property type="entry name" value="Amidase"/>
</dbReference>
<dbReference type="SUPFAM" id="SSF75304">
    <property type="entry name" value="Amidase signature (AS) enzymes"/>
    <property type="match status" value="1"/>
</dbReference>
<dbReference type="GO" id="GO:0016787">
    <property type="term" value="F:hydrolase activity"/>
    <property type="evidence" value="ECO:0007669"/>
    <property type="project" value="UniProtKB-KW"/>
</dbReference>
<dbReference type="Proteomes" id="UP000186817">
    <property type="component" value="Unassembled WGS sequence"/>
</dbReference>
<keyword evidence="3" id="KW-1185">Reference proteome</keyword>
<protein>
    <submittedName>
        <fullName evidence="2">Fatty acid amide hydrolase</fullName>
    </submittedName>
</protein>
<dbReference type="PANTHER" id="PTHR11895">
    <property type="entry name" value="TRANSAMIDASE"/>
    <property type="match status" value="1"/>
</dbReference>
<dbReference type="OrthoDB" id="421993at2759"/>